<keyword evidence="6" id="KW-0326">Glycosidase</keyword>
<dbReference type="InterPro" id="IPR051915">
    <property type="entry name" value="Cellulose_Degrad_GH3"/>
</dbReference>
<accession>A0A060LXM6</accession>
<dbReference type="FunFam" id="2.60.40.10:FF:000495">
    <property type="entry name" value="Periplasmic beta-glucosidase"/>
    <property type="match status" value="1"/>
</dbReference>
<dbReference type="InterPro" id="IPR017853">
    <property type="entry name" value="GH"/>
</dbReference>
<gene>
    <name evidence="8" type="ORF">BleG1_3469</name>
</gene>
<dbReference type="InterPro" id="IPR013783">
    <property type="entry name" value="Ig-like_fold"/>
</dbReference>
<dbReference type="PANTHER" id="PTHR30620">
    <property type="entry name" value="PERIPLASMIC BETA-GLUCOSIDASE-RELATED"/>
    <property type="match status" value="1"/>
</dbReference>
<dbReference type="GO" id="GO:0008422">
    <property type="term" value="F:beta-glucosidase activity"/>
    <property type="evidence" value="ECO:0007669"/>
    <property type="project" value="UniProtKB-EC"/>
</dbReference>
<sequence>MTEEQLQALLQEMTTAEKVGQLTQFAGAFYSEQEDSTPVTGRIEFPVDEEMIKQSGSVLGVAGATKLAAIQREHLKKSRLGIPLLFMADVINGYETIFPIPLGLGATWEPDLIEKLQTISAKEAASAGLHISFAPMADLVRDPRWGRVMESTGEDPYLNSLFAAATVRGLQGEGSLIAKDRVGACVKHFAAYGLAEGGRDYNTVDLSERELRDKHLPAYEAALEAGVKLVMTAFNTVHSIPATANSALLRDLLREELQFDGVIISDFGAVQELIPHGVAENEAEAAKKALEAGVDIDMMSLSYAHSLAALLDKHAIDSTLIDEAVLRVLQLKNELGLFEDPYRGVSLQKEQTIVGHPSHHAFAQTVAEKSMVLLKNNNVLPLTKQATVALIGPYADNQDLLGEWSIFGKTDQTTTLKQAVERYYTHAIYAKGSHLYERNDALLTEAIAAMEQSDYLLLALGEGKDRSGEGRSRSSITLAPCQIELARLAKETGKPVIVALFNARPLDLTELEPYADAILECWHPGSEGAQAAVALLSGEVNPSGKLTMSFPRATGQIPVYYNAYQTGRPLPPGSNERFFSRYIDIPNEPLYPFGYGLSYTSFSYSNRSLSAVEWDGSASLTVSVDVTNTGKIDGVETVQLYIQDLVGEVVRPVKELKSFQKITLSPGETRTITFEITHDMLQYYHSDLTYASDSGQFRVYVNGSSVCEQENTLTFSLVKS</sequence>
<keyword evidence="9" id="KW-1185">Reference proteome</keyword>
<dbReference type="Pfam" id="PF01915">
    <property type="entry name" value="Glyco_hydro_3_C"/>
    <property type="match status" value="1"/>
</dbReference>
<dbReference type="Gene3D" id="2.60.40.10">
    <property type="entry name" value="Immunoglobulins"/>
    <property type="match status" value="1"/>
</dbReference>
<evidence type="ECO:0000256" key="3">
    <source>
        <dbReference type="ARBA" id="ARBA00012744"/>
    </source>
</evidence>
<dbReference type="Pfam" id="PF00933">
    <property type="entry name" value="Glyco_hydro_3"/>
    <property type="match status" value="1"/>
</dbReference>
<dbReference type="InterPro" id="IPR036881">
    <property type="entry name" value="Glyco_hydro_3_C_sf"/>
</dbReference>
<feature type="domain" description="Fibronectin type III-like" evidence="7">
    <location>
        <begin position="636"/>
        <end position="705"/>
    </location>
</feature>
<name>A0A060LXM6_9BACI</name>
<organism evidence="8 9">
    <name type="scientific">Shouchella lehensis G1</name>
    <dbReference type="NCBI Taxonomy" id="1246626"/>
    <lineage>
        <taxon>Bacteria</taxon>
        <taxon>Bacillati</taxon>
        <taxon>Bacillota</taxon>
        <taxon>Bacilli</taxon>
        <taxon>Bacillales</taxon>
        <taxon>Bacillaceae</taxon>
        <taxon>Shouchella</taxon>
    </lineage>
</organism>
<evidence type="ECO:0000256" key="1">
    <source>
        <dbReference type="ARBA" id="ARBA00000448"/>
    </source>
</evidence>
<dbReference type="eggNOG" id="COG1472">
    <property type="taxonomic scope" value="Bacteria"/>
</dbReference>
<dbReference type="SUPFAM" id="SSF51445">
    <property type="entry name" value="(Trans)glycosidases"/>
    <property type="match status" value="1"/>
</dbReference>
<evidence type="ECO:0000256" key="4">
    <source>
        <dbReference type="ARBA" id="ARBA00022729"/>
    </source>
</evidence>
<dbReference type="PANTHER" id="PTHR30620:SF16">
    <property type="entry name" value="LYSOSOMAL BETA GLUCOSIDASE"/>
    <property type="match status" value="1"/>
</dbReference>
<dbReference type="KEGG" id="ble:BleG1_3469"/>
<protein>
    <recommendedName>
        <fullName evidence="3">beta-glucosidase</fullName>
        <ecNumber evidence="3">3.2.1.21</ecNumber>
    </recommendedName>
</protein>
<dbReference type="InterPro" id="IPR026891">
    <property type="entry name" value="Fn3-like"/>
</dbReference>
<dbReference type="STRING" id="1246626.BleG1_3469"/>
<proteinExistence type="inferred from homology"/>
<evidence type="ECO:0000256" key="6">
    <source>
        <dbReference type="ARBA" id="ARBA00023295"/>
    </source>
</evidence>
<evidence type="ECO:0000313" key="8">
    <source>
        <dbReference type="EMBL" id="AIC96016.1"/>
    </source>
</evidence>
<reference evidence="8 9" key="1">
    <citation type="journal article" date="2014" name="Gene">
        <title>A comparative genomic analysis of the alkalitolerant soil bacterium Bacillus lehensis G1.</title>
        <authorList>
            <person name="Noor Y.M."/>
            <person name="Samsulrizal N.H."/>
            <person name="Jema'on N.A."/>
            <person name="Low K.O."/>
            <person name="Ramli A.N."/>
            <person name="Alias N.I."/>
            <person name="Damis S.I."/>
            <person name="Fuzi S.F."/>
            <person name="Isa M.N."/>
            <person name="Murad A.M."/>
            <person name="Raih M.F."/>
            <person name="Bakar F.D."/>
            <person name="Najimudin N."/>
            <person name="Mahadi N.M."/>
            <person name="Illias R.M."/>
        </authorList>
    </citation>
    <scope>NUCLEOTIDE SEQUENCE [LARGE SCALE GENOMIC DNA]</scope>
    <source>
        <strain evidence="8 9">G1</strain>
    </source>
</reference>
<dbReference type="SMART" id="SM01217">
    <property type="entry name" value="Fn3_like"/>
    <property type="match status" value="1"/>
</dbReference>
<dbReference type="EMBL" id="CP003923">
    <property type="protein sequence ID" value="AIC96016.1"/>
    <property type="molecule type" value="Genomic_DNA"/>
</dbReference>
<dbReference type="Gene3D" id="3.40.50.1700">
    <property type="entry name" value="Glycoside hydrolase family 3 C-terminal domain"/>
    <property type="match status" value="1"/>
</dbReference>
<evidence type="ECO:0000256" key="2">
    <source>
        <dbReference type="ARBA" id="ARBA00005336"/>
    </source>
</evidence>
<dbReference type="AlphaFoldDB" id="A0A060LXM6"/>
<keyword evidence="4" id="KW-0732">Signal</keyword>
<comment type="similarity">
    <text evidence="2">Belongs to the glycosyl hydrolase 3 family.</text>
</comment>
<dbReference type="Gene3D" id="3.20.20.300">
    <property type="entry name" value="Glycoside hydrolase, family 3, N-terminal domain"/>
    <property type="match status" value="1"/>
</dbReference>
<evidence type="ECO:0000313" key="9">
    <source>
        <dbReference type="Proteomes" id="UP000027142"/>
    </source>
</evidence>
<dbReference type="InterPro" id="IPR036962">
    <property type="entry name" value="Glyco_hydro_3_N_sf"/>
</dbReference>
<dbReference type="EC" id="3.2.1.21" evidence="3"/>
<keyword evidence="5 8" id="KW-0378">Hydrolase</keyword>
<evidence type="ECO:0000259" key="7">
    <source>
        <dbReference type="SMART" id="SM01217"/>
    </source>
</evidence>
<comment type="catalytic activity">
    <reaction evidence="1">
        <text>Hydrolysis of terminal, non-reducing beta-D-glucosyl residues with release of beta-D-glucose.</text>
        <dbReference type="EC" id="3.2.1.21"/>
    </reaction>
</comment>
<dbReference type="GO" id="GO:0009251">
    <property type="term" value="P:glucan catabolic process"/>
    <property type="evidence" value="ECO:0007669"/>
    <property type="project" value="TreeGrafter"/>
</dbReference>
<dbReference type="HOGENOM" id="CLU_004542_5_1_9"/>
<dbReference type="NCBIfam" id="NF011678">
    <property type="entry name" value="PRK15098.1"/>
    <property type="match status" value="1"/>
</dbReference>
<evidence type="ECO:0000256" key="5">
    <source>
        <dbReference type="ARBA" id="ARBA00022801"/>
    </source>
</evidence>
<dbReference type="RefSeq" id="WP_038483588.1">
    <property type="nucleotide sequence ID" value="NZ_CP003923.1"/>
</dbReference>
<dbReference type="SUPFAM" id="SSF52279">
    <property type="entry name" value="Beta-D-glucan exohydrolase, C-terminal domain"/>
    <property type="match status" value="1"/>
</dbReference>
<dbReference type="OrthoDB" id="9805821at2"/>
<dbReference type="PRINTS" id="PR00133">
    <property type="entry name" value="GLHYDRLASE3"/>
</dbReference>
<dbReference type="InterPro" id="IPR002772">
    <property type="entry name" value="Glyco_hydro_3_C"/>
</dbReference>
<dbReference type="Proteomes" id="UP000027142">
    <property type="component" value="Chromosome"/>
</dbReference>
<dbReference type="Pfam" id="PF14310">
    <property type="entry name" value="Fn3-like"/>
    <property type="match status" value="1"/>
</dbReference>
<dbReference type="PATRIC" id="fig|1246626.3.peg.3457"/>
<dbReference type="InterPro" id="IPR001764">
    <property type="entry name" value="Glyco_hydro_3_N"/>
</dbReference>